<dbReference type="NCBIfam" id="NF010024">
    <property type="entry name" value="PRK13499.1-4"/>
    <property type="match status" value="1"/>
</dbReference>
<evidence type="ECO:0000313" key="11">
    <source>
        <dbReference type="Proteomes" id="UP000037600"/>
    </source>
</evidence>
<feature type="transmembrane region" description="Helical" evidence="9">
    <location>
        <begin position="102"/>
        <end position="122"/>
    </location>
</feature>
<dbReference type="GO" id="GO:0016020">
    <property type="term" value="C:membrane"/>
    <property type="evidence" value="ECO:0007669"/>
    <property type="project" value="InterPro"/>
</dbReference>
<reference evidence="10 11" key="1">
    <citation type="submission" date="2015-04" db="EMBL/GenBank/DDBJ databases">
        <title>Draft Genome Sequence of the Novel Agar-Digesting Marine Bacterium Q1.</title>
        <authorList>
            <person name="Li Y."/>
            <person name="Li D."/>
            <person name="Chen G."/>
            <person name="Du Z."/>
        </authorList>
    </citation>
    <scope>NUCLEOTIDE SEQUENCE [LARGE SCALE GENOMIC DNA]</scope>
    <source>
        <strain evidence="10 11">Q1</strain>
    </source>
</reference>
<dbReference type="PATRIC" id="fig|1513271.3.peg.2494"/>
<name>A0A0J8GU24_9ALTE</name>
<evidence type="ECO:0000256" key="8">
    <source>
        <dbReference type="ARBA" id="ARBA00023136"/>
    </source>
</evidence>
<keyword evidence="6" id="KW-0769">Symport</keyword>
<feature type="transmembrane region" description="Helical" evidence="9">
    <location>
        <begin position="12"/>
        <end position="30"/>
    </location>
</feature>
<keyword evidence="4" id="KW-0762">Sugar transport</keyword>
<sequence length="360" mass="38947">MFDLFQVQENPFTGVMFHAIGGLAAASFYIPYKKVKAWSWEIYWMIGGFFSWIIAPWLLAMLILPQTPQILAQASTSSLVWTFSFGLLWGVGGLTFGLTMRYLGIALGYSIALGISAVIGTLVPPIFEGKLLSIAATESGQVMLLGVFICLAGIALGGKAGTNKQNELSDEDKKQSVSEFHFGKGLALALFSGVMSSFMAYAFAAGKPIADIALTQGSPSLWQNLPVLIVILAGGFVTNFVWCAYLATKNKAWVQLSSPTVNNPRLINILFCALAGVTWYMQFFFYGMGTTMMGEYEFSSWTLHMASIIVFSTLWGLALKEWQGVSAATQRWNLAGLAVLILSMVVIGWGNTLAGSGAAH</sequence>
<dbReference type="OrthoDB" id="9790043at2"/>
<dbReference type="Proteomes" id="UP000037600">
    <property type="component" value="Unassembled WGS sequence"/>
</dbReference>
<evidence type="ECO:0000256" key="9">
    <source>
        <dbReference type="SAM" id="Phobius"/>
    </source>
</evidence>
<feature type="transmembrane region" description="Helical" evidence="9">
    <location>
        <begin position="225"/>
        <end position="245"/>
    </location>
</feature>
<keyword evidence="3" id="KW-0997">Cell inner membrane</keyword>
<keyword evidence="7 9" id="KW-1133">Transmembrane helix</keyword>
<feature type="transmembrane region" description="Helical" evidence="9">
    <location>
        <begin position="142"/>
        <end position="161"/>
    </location>
</feature>
<gene>
    <name evidence="10" type="ORF">XM47_12245</name>
</gene>
<dbReference type="Pfam" id="PF06379">
    <property type="entry name" value="RhaT"/>
    <property type="match status" value="1"/>
</dbReference>
<keyword evidence="8 9" id="KW-0472">Membrane</keyword>
<evidence type="ECO:0000256" key="2">
    <source>
        <dbReference type="ARBA" id="ARBA00022475"/>
    </source>
</evidence>
<organism evidence="10 11">
    <name type="scientific">Catenovulum maritimum</name>
    <dbReference type="NCBI Taxonomy" id="1513271"/>
    <lineage>
        <taxon>Bacteria</taxon>
        <taxon>Pseudomonadati</taxon>
        <taxon>Pseudomonadota</taxon>
        <taxon>Gammaproteobacteria</taxon>
        <taxon>Alteromonadales</taxon>
        <taxon>Alteromonadaceae</taxon>
        <taxon>Catenovulum</taxon>
    </lineage>
</organism>
<evidence type="ECO:0000256" key="7">
    <source>
        <dbReference type="ARBA" id="ARBA00022989"/>
    </source>
</evidence>
<evidence type="ECO:0000256" key="1">
    <source>
        <dbReference type="ARBA" id="ARBA00022448"/>
    </source>
</evidence>
<feature type="transmembrane region" description="Helical" evidence="9">
    <location>
        <begin position="331"/>
        <end position="350"/>
    </location>
</feature>
<keyword evidence="5 9" id="KW-0812">Transmembrane</keyword>
<dbReference type="GO" id="GO:0015293">
    <property type="term" value="F:symporter activity"/>
    <property type="evidence" value="ECO:0007669"/>
    <property type="project" value="UniProtKB-KW"/>
</dbReference>
<dbReference type="EMBL" id="LAZL01000020">
    <property type="protein sequence ID" value="KMT64814.1"/>
    <property type="molecule type" value="Genomic_DNA"/>
</dbReference>
<keyword evidence="2" id="KW-1003">Cell membrane</keyword>
<keyword evidence="1" id="KW-0813">Transport</keyword>
<evidence type="ECO:0000256" key="3">
    <source>
        <dbReference type="ARBA" id="ARBA00022519"/>
    </source>
</evidence>
<feature type="transmembrane region" description="Helical" evidence="9">
    <location>
        <begin position="42"/>
        <end position="64"/>
    </location>
</feature>
<dbReference type="GO" id="GO:0015153">
    <property type="term" value="F:rhamnose transmembrane transporter activity"/>
    <property type="evidence" value="ECO:0007669"/>
    <property type="project" value="InterPro"/>
</dbReference>
<protein>
    <submittedName>
        <fullName evidence="10">Sugar:proton symporter</fullName>
    </submittedName>
</protein>
<evidence type="ECO:0000256" key="6">
    <source>
        <dbReference type="ARBA" id="ARBA00022847"/>
    </source>
</evidence>
<feature type="transmembrane region" description="Helical" evidence="9">
    <location>
        <begin position="182"/>
        <end position="205"/>
    </location>
</feature>
<dbReference type="InterPro" id="IPR004673">
    <property type="entry name" value="L-rhamnose-proton_sym_RhaT"/>
</dbReference>
<evidence type="ECO:0000256" key="4">
    <source>
        <dbReference type="ARBA" id="ARBA00022597"/>
    </source>
</evidence>
<proteinExistence type="predicted"/>
<dbReference type="RefSeq" id="WP_048692893.1">
    <property type="nucleotide sequence ID" value="NZ_KQ130493.1"/>
</dbReference>
<dbReference type="AlphaFoldDB" id="A0A0J8GU24"/>
<accession>A0A0J8GU24</accession>
<comment type="caution">
    <text evidence="10">The sequence shown here is derived from an EMBL/GenBank/DDBJ whole genome shotgun (WGS) entry which is preliminary data.</text>
</comment>
<feature type="transmembrane region" description="Helical" evidence="9">
    <location>
        <begin position="70"/>
        <end position="90"/>
    </location>
</feature>
<dbReference type="STRING" id="1513271.XM47_12245"/>
<evidence type="ECO:0000313" key="10">
    <source>
        <dbReference type="EMBL" id="KMT64814.1"/>
    </source>
</evidence>
<feature type="transmembrane region" description="Helical" evidence="9">
    <location>
        <begin position="298"/>
        <end position="319"/>
    </location>
</feature>
<feature type="transmembrane region" description="Helical" evidence="9">
    <location>
        <begin position="266"/>
        <end position="286"/>
    </location>
</feature>
<evidence type="ECO:0000256" key="5">
    <source>
        <dbReference type="ARBA" id="ARBA00022692"/>
    </source>
</evidence>
<keyword evidence="11" id="KW-1185">Reference proteome</keyword>